<evidence type="ECO:0000256" key="3">
    <source>
        <dbReference type="SAM" id="Phobius"/>
    </source>
</evidence>
<evidence type="ECO:0000256" key="2">
    <source>
        <dbReference type="SAM" id="Coils"/>
    </source>
</evidence>
<name>A0A7C9MFS3_9RHOB</name>
<feature type="coiled-coil region" evidence="2">
    <location>
        <begin position="119"/>
        <end position="184"/>
    </location>
</feature>
<keyword evidence="3" id="KW-0472">Membrane</keyword>
<dbReference type="RefSeq" id="WP_160765677.1">
    <property type="nucleotide sequence ID" value="NZ_WUPT01000005.1"/>
</dbReference>
<dbReference type="Gene3D" id="1.10.287.470">
    <property type="entry name" value="Helix hairpin bin"/>
    <property type="match status" value="1"/>
</dbReference>
<sequence>MADDRKELQFQDDPGAQRSFWIALGILVAVVLWMGSGVVLPSSGGDQTTAGAETETAPVSVATRMSRAETVPLFFRAEGQAQPDRDTGIRAETSGDVTEVLVSKGADVTAGQVIARLTTSRLEADLNRAQEEFDAAEREFDNATELLDRGVATVDRVTSARAALAAARAQRTAAEDALDAARIEAPFGGRIEQLSIDEGEFVTAGAEIGRIVDNQPLTVSLQVPQRSLTDLEGADAAEVTFITGQTRTGSVAFVGSAAAAETRTFLVEVVVPNEDGAIPAGISAEIRIPTGERRAHFVAASIVSLDEEGRLGVKTVQDGRVAFEPIEVVRAEVDGVWVTGLPDEAEIITIGQGYVRDGEEVTVRPEVDAAPQAARQ</sequence>
<keyword evidence="3" id="KW-1133">Transmembrane helix</keyword>
<dbReference type="PANTHER" id="PTHR30469:SF29">
    <property type="entry name" value="BLR2860 PROTEIN"/>
    <property type="match status" value="1"/>
</dbReference>
<dbReference type="EMBL" id="WUPT01000005">
    <property type="protein sequence ID" value="MXQ09751.1"/>
    <property type="molecule type" value="Genomic_DNA"/>
</dbReference>
<feature type="transmembrane region" description="Helical" evidence="3">
    <location>
        <begin position="20"/>
        <end position="40"/>
    </location>
</feature>
<evidence type="ECO:0000259" key="4">
    <source>
        <dbReference type="Pfam" id="PF25917"/>
    </source>
</evidence>
<evidence type="ECO:0000259" key="5">
    <source>
        <dbReference type="Pfam" id="PF25954"/>
    </source>
</evidence>
<feature type="domain" description="Multidrug resistance protein MdtA-like barrel-sandwich hybrid" evidence="4">
    <location>
        <begin position="88"/>
        <end position="212"/>
    </location>
</feature>
<dbReference type="GO" id="GO:1990281">
    <property type="term" value="C:efflux pump complex"/>
    <property type="evidence" value="ECO:0007669"/>
    <property type="project" value="TreeGrafter"/>
</dbReference>
<keyword evidence="3" id="KW-0812">Transmembrane</keyword>
<dbReference type="PANTHER" id="PTHR30469">
    <property type="entry name" value="MULTIDRUG RESISTANCE PROTEIN MDTA"/>
    <property type="match status" value="1"/>
</dbReference>
<comment type="caution">
    <text evidence="6">The sequence shown here is derived from an EMBL/GenBank/DDBJ whole genome shotgun (WGS) entry which is preliminary data.</text>
</comment>
<keyword evidence="2" id="KW-0175">Coiled coil</keyword>
<protein>
    <submittedName>
        <fullName evidence="6">Efflux RND transporter periplasmic adaptor subunit</fullName>
    </submittedName>
</protein>
<dbReference type="Proteomes" id="UP000480350">
    <property type="component" value="Unassembled WGS sequence"/>
</dbReference>
<accession>A0A7C9MFS3</accession>
<reference evidence="6 7" key="2">
    <citation type="submission" date="2020-03" db="EMBL/GenBank/DDBJ databases">
        <title>Kangsaoukella pontilimi gen. nov., sp. nov., a new member of the family Rhodobacteraceae isolated from a tidal mudflat.</title>
        <authorList>
            <person name="Kim I.S."/>
        </authorList>
    </citation>
    <scope>NUCLEOTIDE SEQUENCE [LARGE SCALE GENOMIC DNA]</scope>
    <source>
        <strain evidence="6 7">GH1-50</strain>
    </source>
</reference>
<organism evidence="6 7">
    <name type="scientific">Kangsaoukella pontilimi</name>
    <dbReference type="NCBI Taxonomy" id="2691042"/>
    <lineage>
        <taxon>Bacteria</taxon>
        <taxon>Pseudomonadati</taxon>
        <taxon>Pseudomonadota</taxon>
        <taxon>Alphaproteobacteria</taxon>
        <taxon>Rhodobacterales</taxon>
        <taxon>Paracoccaceae</taxon>
        <taxon>Kangsaoukella</taxon>
    </lineage>
</organism>
<dbReference type="InterPro" id="IPR058792">
    <property type="entry name" value="Beta-barrel_RND_2"/>
</dbReference>
<keyword evidence="7" id="KW-1185">Reference proteome</keyword>
<dbReference type="SUPFAM" id="SSF111369">
    <property type="entry name" value="HlyD-like secretion proteins"/>
    <property type="match status" value="1"/>
</dbReference>
<dbReference type="Pfam" id="PF25954">
    <property type="entry name" value="Beta-barrel_RND_2"/>
    <property type="match status" value="1"/>
</dbReference>
<dbReference type="Gene3D" id="2.40.420.20">
    <property type="match status" value="1"/>
</dbReference>
<dbReference type="InterPro" id="IPR058625">
    <property type="entry name" value="MdtA-like_BSH"/>
</dbReference>
<evidence type="ECO:0000256" key="1">
    <source>
        <dbReference type="ARBA" id="ARBA00009477"/>
    </source>
</evidence>
<dbReference type="Gene3D" id="2.40.30.170">
    <property type="match status" value="1"/>
</dbReference>
<dbReference type="GO" id="GO:0015562">
    <property type="term" value="F:efflux transmembrane transporter activity"/>
    <property type="evidence" value="ECO:0007669"/>
    <property type="project" value="TreeGrafter"/>
</dbReference>
<dbReference type="NCBIfam" id="TIGR01730">
    <property type="entry name" value="RND_mfp"/>
    <property type="match status" value="1"/>
</dbReference>
<gene>
    <name evidence="6" type="ORF">GQ651_18040</name>
</gene>
<dbReference type="InterPro" id="IPR006143">
    <property type="entry name" value="RND_pump_MFP"/>
</dbReference>
<feature type="domain" description="CusB-like beta-barrel" evidence="5">
    <location>
        <begin position="219"/>
        <end position="288"/>
    </location>
</feature>
<dbReference type="Pfam" id="PF25917">
    <property type="entry name" value="BSH_RND"/>
    <property type="match status" value="1"/>
</dbReference>
<evidence type="ECO:0000313" key="6">
    <source>
        <dbReference type="EMBL" id="MXQ09751.1"/>
    </source>
</evidence>
<proteinExistence type="inferred from homology"/>
<reference evidence="6 7" key="1">
    <citation type="submission" date="2019-12" db="EMBL/GenBank/DDBJ databases">
        <authorList>
            <person name="Lee S.D."/>
        </authorList>
    </citation>
    <scope>NUCLEOTIDE SEQUENCE [LARGE SCALE GENOMIC DNA]</scope>
    <source>
        <strain evidence="6 7">GH1-50</strain>
    </source>
</reference>
<comment type="similarity">
    <text evidence="1">Belongs to the membrane fusion protein (MFP) (TC 8.A.1) family.</text>
</comment>
<evidence type="ECO:0000313" key="7">
    <source>
        <dbReference type="Proteomes" id="UP000480350"/>
    </source>
</evidence>
<dbReference type="Gene3D" id="2.40.50.100">
    <property type="match status" value="1"/>
</dbReference>
<dbReference type="AlphaFoldDB" id="A0A7C9MFS3"/>